<feature type="transmembrane region" description="Helical" evidence="10">
    <location>
        <begin position="103"/>
        <end position="124"/>
    </location>
</feature>
<dbReference type="PROSITE" id="PS51201">
    <property type="entry name" value="RCK_N"/>
    <property type="match status" value="1"/>
</dbReference>
<evidence type="ECO:0000313" key="12">
    <source>
        <dbReference type="EMBL" id="ANY19885.1"/>
    </source>
</evidence>
<dbReference type="PATRIC" id="fig|692370.5.peg.1383"/>
<evidence type="ECO:0000256" key="7">
    <source>
        <dbReference type="ARBA" id="ARBA00022989"/>
    </source>
</evidence>
<keyword evidence="9 10" id="KW-0472">Membrane</keyword>
<dbReference type="InterPro" id="IPR038770">
    <property type="entry name" value="Na+/solute_symporter_sf"/>
</dbReference>
<dbReference type="AlphaFoldDB" id="A0A1B2ACV4"/>
<evidence type="ECO:0000256" key="4">
    <source>
        <dbReference type="ARBA" id="ARBA00022538"/>
    </source>
</evidence>
<sequence>MTEGLTHSTTLSDALVILGAAGIVIPVFHRFRITPVIGFILIGILVGPFGLGRLVPQAPWLYHVTITEPEALVPFAEFGIILLLFTIGLELSFNRLWTMRKLVFGLGALELLIIGALLAGVFTVSGQGTTAALALGFALALSSTAIVLPISGTSSPVGRAALSMLLFEDIAIVPMIFVLGALAPYAQADGWEGLVDTLWQGLVVVIALLVIGRLALPRLFAQAARTKSPELFLAASLLVVIGASLATAAVGLSPIVGALIAGLLIAETEYHGEVEGIIEPFKGMALGIFLITVGMSIDVMKVWDDIGAIAVAVVGVLVLKALVTSILLRLMGARRSTAAETGLLMASPSETTLIVLSAATAALLIDRETAQFWQIVTAIGLTVTPLLARLGRAVARRVEPAPEVSERQGGESPAIIVGAGRVGRLVADMLLVHGKPYVAIDTDADMVERARRKGYNATFGDAARSKALDRLGIETAPAVILTMDEPVLAQRLTAKLRKAHPQLPIIARARDLNHATVLYRMGASHAVPETLESSLQLSEAVLVDLGVAMGPVIASIHEKRDEFREQIRREANLGHTPKLRTGSAETG</sequence>
<keyword evidence="2" id="KW-0813">Transport</keyword>
<name>A0A1B2ACV4_9SPHN</name>
<dbReference type="GO" id="GO:0005886">
    <property type="term" value="C:plasma membrane"/>
    <property type="evidence" value="ECO:0007669"/>
    <property type="project" value="TreeGrafter"/>
</dbReference>
<protein>
    <submittedName>
        <fullName evidence="12">Glutathione-regulated potassium-efflux system protein KefC</fullName>
    </submittedName>
</protein>
<keyword evidence="8" id="KW-0406">Ion transport</keyword>
<dbReference type="InterPro" id="IPR036291">
    <property type="entry name" value="NAD(P)-bd_dom_sf"/>
</dbReference>
<dbReference type="InterPro" id="IPR003148">
    <property type="entry name" value="RCK_N"/>
</dbReference>
<feature type="transmembrane region" description="Helical" evidence="10">
    <location>
        <begin position="343"/>
        <end position="365"/>
    </location>
</feature>
<feature type="transmembrane region" description="Helical" evidence="10">
    <location>
        <begin position="371"/>
        <end position="388"/>
    </location>
</feature>
<feature type="domain" description="RCK N-terminal" evidence="11">
    <location>
        <begin position="411"/>
        <end position="528"/>
    </location>
</feature>
<evidence type="ECO:0000256" key="3">
    <source>
        <dbReference type="ARBA" id="ARBA00022449"/>
    </source>
</evidence>
<dbReference type="Proteomes" id="UP000092932">
    <property type="component" value="Chromosome"/>
</dbReference>
<feature type="transmembrane region" description="Helical" evidence="10">
    <location>
        <begin position="198"/>
        <end position="219"/>
    </location>
</feature>
<evidence type="ECO:0000256" key="2">
    <source>
        <dbReference type="ARBA" id="ARBA00022448"/>
    </source>
</evidence>
<feature type="transmembrane region" description="Helical" evidence="10">
    <location>
        <begin position="71"/>
        <end position="91"/>
    </location>
</feature>
<evidence type="ECO:0000313" key="13">
    <source>
        <dbReference type="Proteomes" id="UP000092932"/>
    </source>
</evidence>
<gene>
    <name evidence="12" type="primary">kefC_2</name>
    <name evidence="12" type="ORF">A6F68_01368</name>
</gene>
<keyword evidence="3" id="KW-0050">Antiport</keyword>
<dbReference type="GO" id="GO:0012505">
    <property type="term" value="C:endomembrane system"/>
    <property type="evidence" value="ECO:0007669"/>
    <property type="project" value="UniProtKB-SubCell"/>
</dbReference>
<dbReference type="GO" id="GO:0006813">
    <property type="term" value="P:potassium ion transport"/>
    <property type="evidence" value="ECO:0007669"/>
    <property type="project" value="UniProtKB-KW"/>
</dbReference>
<keyword evidence="4" id="KW-0633">Potassium transport</keyword>
<dbReference type="Gene3D" id="1.20.1530.20">
    <property type="match status" value="1"/>
</dbReference>
<dbReference type="GO" id="GO:0015297">
    <property type="term" value="F:antiporter activity"/>
    <property type="evidence" value="ECO:0007669"/>
    <property type="project" value="UniProtKB-KW"/>
</dbReference>
<dbReference type="GO" id="GO:1902600">
    <property type="term" value="P:proton transmembrane transport"/>
    <property type="evidence" value="ECO:0007669"/>
    <property type="project" value="InterPro"/>
</dbReference>
<evidence type="ECO:0000256" key="5">
    <source>
        <dbReference type="ARBA" id="ARBA00022692"/>
    </source>
</evidence>
<keyword evidence="5 10" id="KW-0812">Transmembrane</keyword>
<dbReference type="SUPFAM" id="SSF51735">
    <property type="entry name" value="NAD(P)-binding Rossmann-fold domains"/>
    <property type="match status" value="1"/>
</dbReference>
<dbReference type="PANTHER" id="PTHR46157">
    <property type="entry name" value="K(+) EFFLUX ANTIPORTER 3, CHLOROPLASTIC"/>
    <property type="match status" value="1"/>
</dbReference>
<feature type="transmembrane region" description="Helical" evidence="10">
    <location>
        <begin position="130"/>
        <end position="150"/>
    </location>
</feature>
<keyword evidence="6" id="KW-0630">Potassium</keyword>
<evidence type="ECO:0000259" key="11">
    <source>
        <dbReference type="PROSITE" id="PS51201"/>
    </source>
</evidence>
<organism evidence="12 13">
    <name type="scientific">Tsuneonella dongtanensis</name>
    <dbReference type="NCBI Taxonomy" id="692370"/>
    <lineage>
        <taxon>Bacteria</taxon>
        <taxon>Pseudomonadati</taxon>
        <taxon>Pseudomonadota</taxon>
        <taxon>Alphaproteobacteria</taxon>
        <taxon>Sphingomonadales</taxon>
        <taxon>Erythrobacteraceae</taxon>
        <taxon>Tsuneonella</taxon>
    </lineage>
</organism>
<feature type="transmembrane region" description="Helical" evidence="10">
    <location>
        <begin position="33"/>
        <end position="51"/>
    </location>
</feature>
<dbReference type="Pfam" id="PF02254">
    <property type="entry name" value="TrkA_N"/>
    <property type="match status" value="1"/>
</dbReference>
<feature type="transmembrane region" description="Helical" evidence="10">
    <location>
        <begin position="231"/>
        <end position="249"/>
    </location>
</feature>
<evidence type="ECO:0000256" key="6">
    <source>
        <dbReference type="ARBA" id="ARBA00022958"/>
    </source>
</evidence>
<dbReference type="Gene3D" id="3.40.50.720">
    <property type="entry name" value="NAD(P)-binding Rossmann-like Domain"/>
    <property type="match status" value="1"/>
</dbReference>
<evidence type="ECO:0000256" key="1">
    <source>
        <dbReference type="ARBA" id="ARBA00004127"/>
    </source>
</evidence>
<evidence type="ECO:0000256" key="10">
    <source>
        <dbReference type="SAM" id="Phobius"/>
    </source>
</evidence>
<dbReference type="KEGG" id="ado:A6F68_01368"/>
<dbReference type="InterPro" id="IPR006153">
    <property type="entry name" value="Cation/H_exchanger_TM"/>
</dbReference>
<comment type="subcellular location">
    <subcellularLocation>
        <location evidence="1">Endomembrane system</location>
        <topology evidence="1">Multi-pass membrane protein</topology>
    </subcellularLocation>
</comment>
<dbReference type="Pfam" id="PF00999">
    <property type="entry name" value="Na_H_Exchanger"/>
    <property type="match status" value="1"/>
</dbReference>
<accession>A0A1B2ACV4</accession>
<dbReference type="FunFam" id="3.40.50.720:FF:000036">
    <property type="entry name" value="Glutathione-regulated potassium-efflux system protein KefB"/>
    <property type="match status" value="1"/>
</dbReference>
<dbReference type="EMBL" id="CP016591">
    <property type="protein sequence ID" value="ANY19885.1"/>
    <property type="molecule type" value="Genomic_DNA"/>
</dbReference>
<proteinExistence type="predicted"/>
<evidence type="ECO:0000256" key="9">
    <source>
        <dbReference type="ARBA" id="ARBA00023136"/>
    </source>
</evidence>
<keyword evidence="13" id="KW-1185">Reference proteome</keyword>
<dbReference type="RefSeq" id="WP_067677669.1">
    <property type="nucleotide sequence ID" value="NZ_CP016591.1"/>
</dbReference>
<reference evidence="12 13" key="1">
    <citation type="submission" date="2016-07" db="EMBL/GenBank/DDBJ databases">
        <title>Complete genome sequence of Altererythrobacter dongtanensis KCTC 22672, a type strain with esterase isolated from tidal flat.</title>
        <authorList>
            <person name="Cheng H."/>
            <person name="Wu Y.-H."/>
            <person name="Zhou P."/>
            <person name="Huo Y.-Y."/>
            <person name="Wang C.-S."/>
            <person name="Xu X.-W."/>
        </authorList>
    </citation>
    <scope>NUCLEOTIDE SEQUENCE [LARGE SCALE GENOMIC DNA]</scope>
    <source>
        <strain evidence="12 13">KCTC 22672</strain>
    </source>
</reference>
<dbReference type="PANTHER" id="PTHR46157:SF4">
    <property type="entry name" value="K(+) EFFLUX ANTIPORTER 3, CHLOROPLASTIC"/>
    <property type="match status" value="1"/>
</dbReference>
<feature type="transmembrane region" description="Helical" evidence="10">
    <location>
        <begin position="6"/>
        <end position="28"/>
    </location>
</feature>
<feature type="transmembrane region" description="Helical" evidence="10">
    <location>
        <begin position="309"/>
        <end position="331"/>
    </location>
</feature>
<feature type="transmembrane region" description="Helical" evidence="10">
    <location>
        <begin position="162"/>
        <end position="186"/>
    </location>
</feature>
<dbReference type="OrthoDB" id="9781411at2"/>
<evidence type="ECO:0000256" key="8">
    <source>
        <dbReference type="ARBA" id="ARBA00023065"/>
    </source>
</evidence>
<keyword evidence="7 10" id="KW-1133">Transmembrane helix</keyword>
<dbReference type="STRING" id="692370.A6F68_01368"/>